<sequence>MANGTAELLVVSAFSLAIAGEEKLSPLSFSLRAGERVALIGASGCGKSLTAGALLGVLPPEATWRGSVRLDGHEVAGLHPARRAAGQRVAAIFQDSASALNPLVTVGKQLMKVLATQPGDAAARAASLLREVDFDDPAAILSRYPMQLSGGQRQRVCIALALACRHRLVVADEPTTALDLTTQQHVVAALTRLTAQPEPPALLFITHDIALAAHLCQRALVMAQGRIVEQGTFDQLTHAPQHPYTRELVSAARRAGEAIAPLHPAMPAVRAL</sequence>
<dbReference type="GO" id="GO:0005524">
    <property type="term" value="F:ATP binding"/>
    <property type="evidence" value="ECO:0007669"/>
    <property type="project" value="UniProtKB-KW"/>
</dbReference>
<dbReference type="Pfam" id="PF00005">
    <property type="entry name" value="ABC_tran"/>
    <property type="match status" value="1"/>
</dbReference>
<evidence type="ECO:0000256" key="1">
    <source>
        <dbReference type="ARBA" id="ARBA00004417"/>
    </source>
</evidence>
<dbReference type="GO" id="GO:0016887">
    <property type="term" value="F:ATP hydrolysis activity"/>
    <property type="evidence" value="ECO:0007669"/>
    <property type="project" value="InterPro"/>
</dbReference>
<name>A0A2N5EN75_9GAMM</name>
<evidence type="ECO:0000256" key="8">
    <source>
        <dbReference type="ARBA" id="ARBA00022967"/>
    </source>
</evidence>
<evidence type="ECO:0000256" key="9">
    <source>
        <dbReference type="ARBA" id="ARBA00023136"/>
    </source>
</evidence>
<dbReference type="InterPro" id="IPR003593">
    <property type="entry name" value="AAA+_ATPase"/>
</dbReference>
<dbReference type="PANTHER" id="PTHR43297:SF14">
    <property type="entry name" value="ATPASE AAA-TYPE CORE DOMAIN-CONTAINING PROTEIN"/>
    <property type="match status" value="1"/>
</dbReference>
<dbReference type="InterPro" id="IPR027417">
    <property type="entry name" value="P-loop_NTPase"/>
</dbReference>
<dbReference type="InterPro" id="IPR050388">
    <property type="entry name" value="ABC_Ni/Peptide_Import"/>
</dbReference>
<keyword evidence="4" id="KW-1003">Cell membrane</keyword>
<dbReference type="PROSITE" id="PS00211">
    <property type="entry name" value="ABC_TRANSPORTER_1"/>
    <property type="match status" value="1"/>
</dbReference>
<evidence type="ECO:0000256" key="4">
    <source>
        <dbReference type="ARBA" id="ARBA00022475"/>
    </source>
</evidence>
<reference evidence="11 12" key="1">
    <citation type="submission" date="2017-12" db="EMBL/GenBank/DDBJ databases">
        <title>Characterization of six clinical isolates of Enterochimera gen. nov., a novel genus of the Yersiniaciae family and the three species Enterochimera arupensis sp. nov., Enterochimera coloradensis sp. nov, and Enterochimera californica sp. nov.</title>
        <authorList>
            <person name="Rossi A."/>
            <person name="Fisher M."/>
        </authorList>
    </citation>
    <scope>NUCLEOTIDE SEQUENCE [LARGE SCALE GENOMIC DNA]</scope>
    <source>
        <strain evidence="11 12">2016Iso1</strain>
    </source>
</reference>
<evidence type="ECO:0000313" key="12">
    <source>
        <dbReference type="Proteomes" id="UP000234626"/>
    </source>
</evidence>
<evidence type="ECO:0000256" key="2">
    <source>
        <dbReference type="ARBA" id="ARBA00005417"/>
    </source>
</evidence>
<dbReference type="EMBL" id="PJZK01000008">
    <property type="protein sequence ID" value="PLR50135.1"/>
    <property type="molecule type" value="Genomic_DNA"/>
</dbReference>
<evidence type="ECO:0000256" key="3">
    <source>
        <dbReference type="ARBA" id="ARBA00022448"/>
    </source>
</evidence>
<dbReference type="CDD" id="cd03257">
    <property type="entry name" value="ABC_NikE_OppD_transporters"/>
    <property type="match status" value="1"/>
</dbReference>
<evidence type="ECO:0000256" key="5">
    <source>
        <dbReference type="ARBA" id="ARBA00022519"/>
    </source>
</evidence>
<accession>A0A2N5EN75</accession>
<dbReference type="InterPro" id="IPR017871">
    <property type="entry name" value="ABC_transporter-like_CS"/>
</dbReference>
<dbReference type="PROSITE" id="PS50893">
    <property type="entry name" value="ABC_TRANSPORTER_2"/>
    <property type="match status" value="1"/>
</dbReference>
<dbReference type="Proteomes" id="UP000234626">
    <property type="component" value="Unassembled WGS sequence"/>
</dbReference>
<dbReference type="SUPFAM" id="SSF52540">
    <property type="entry name" value="P-loop containing nucleoside triphosphate hydrolases"/>
    <property type="match status" value="1"/>
</dbReference>
<dbReference type="GO" id="GO:0005886">
    <property type="term" value="C:plasma membrane"/>
    <property type="evidence" value="ECO:0007669"/>
    <property type="project" value="UniProtKB-SubCell"/>
</dbReference>
<dbReference type="PANTHER" id="PTHR43297">
    <property type="entry name" value="OLIGOPEPTIDE TRANSPORT ATP-BINDING PROTEIN APPD"/>
    <property type="match status" value="1"/>
</dbReference>
<dbReference type="Gene3D" id="3.40.50.300">
    <property type="entry name" value="P-loop containing nucleotide triphosphate hydrolases"/>
    <property type="match status" value="1"/>
</dbReference>
<dbReference type="OrthoDB" id="6520252at2"/>
<keyword evidence="8" id="KW-1278">Translocase</keyword>
<keyword evidence="12" id="KW-1185">Reference proteome</keyword>
<keyword evidence="9" id="KW-0472">Membrane</keyword>
<evidence type="ECO:0000259" key="10">
    <source>
        <dbReference type="PROSITE" id="PS50893"/>
    </source>
</evidence>
<keyword evidence="6" id="KW-0547">Nucleotide-binding</keyword>
<dbReference type="AlphaFoldDB" id="A0A2N5EN75"/>
<comment type="subcellular location">
    <subcellularLocation>
        <location evidence="1">Cell inner membrane</location>
        <topology evidence="1">Peripheral membrane protein</topology>
    </subcellularLocation>
</comment>
<keyword evidence="7 11" id="KW-0067">ATP-binding</keyword>
<gene>
    <name evidence="11" type="ORF">CYR34_09525</name>
</gene>
<dbReference type="RefSeq" id="WP_101834625.1">
    <property type="nucleotide sequence ID" value="NZ_PJZG01000044.1"/>
</dbReference>
<evidence type="ECO:0000256" key="7">
    <source>
        <dbReference type="ARBA" id="ARBA00022840"/>
    </source>
</evidence>
<keyword evidence="5" id="KW-0997">Cell inner membrane</keyword>
<evidence type="ECO:0000256" key="6">
    <source>
        <dbReference type="ARBA" id="ARBA00022741"/>
    </source>
</evidence>
<comment type="similarity">
    <text evidence="2">Belongs to the ABC transporter superfamily.</text>
</comment>
<feature type="domain" description="ABC transporter" evidence="10">
    <location>
        <begin position="8"/>
        <end position="249"/>
    </location>
</feature>
<evidence type="ECO:0000313" key="11">
    <source>
        <dbReference type="EMBL" id="PLR50135.1"/>
    </source>
</evidence>
<organism evidence="11 12">
    <name type="scientific">Chimaeribacter arupi</name>
    <dbReference type="NCBI Taxonomy" id="2060066"/>
    <lineage>
        <taxon>Bacteria</taxon>
        <taxon>Pseudomonadati</taxon>
        <taxon>Pseudomonadota</taxon>
        <taxon>Gammaproteobacteria</taxon>
        <taxon>Enterobacterales</taxon>
        <taxon>Yersiniaceae</taxon>
        <taxon>Chimaeribacter</taxon>
    </lineage>
</organism>
<dbReference type="SMART" id="SM00382">
    <property type="entry name" value="AAA"/>
    <property type="match status" value="1"/>
</dbReference>
<protein>
    <submittedName>
        <fullName evidence="11">Dipeptide/oligopeptide/nickel ABC transporter ATP-binding protein</fullName>
    </submittedName>
</protein>
<comment type="caution">
    <text evidence="11">The sequence shown here is derived from an EMBL/GenBank/DDBJ whole genome shotgun (WGS) entry which is preliminary data.</text>
</comment>
<dbReference type="InterPro" id="IPR003439">
    <property type="entry name" value="ABC_transporter-like_ATP-bd"/>
</dbReference>
<keyword evidence="3" id="KW-0813">Transport</keyword>
<proteinExistence type="inferred from homology"/>